<dbReference type="OrthoDB" id="652551at2759"/>
<keyword evidence="9 11" id="KW-1133">Transmembrane helix</keyword>
<keyword evidence="5" id="KW-0732">Signal</keyword>
<dbReference type="CDD" id="cd14066">
    <property type="entry name" value="STKc_IRAK"/>
    <property type="match status" value="1"/>
</dbReference>
<dbReference type="Gene3D" id="1.10.510.10">
    <property type="entry name" value="Transferase(Phosphotransferase) domain 1"/>
    <property type="match status" value="1"/>
</dbReference>
<dbReference type="FunFam" id="3.80.10.10:FF:000234">
    <property type="entry name" value="Probable inactive receptor kinase RLK902"/>
    <property type="match status" value="1"/>
</dbReference>
<evidence type="ECO:0000256" key="1">
    <source>
        <dbReference type="ARBA" id="ARBA00004370"/>
    </source>
</evidence>
<comment type="subcellular location">
    <subcellularLocation>
        <location evidence="1">Membrane</location>
    </subcellularLocation>
</comment>
<keyword evidence="10 11" id="KW-0472">Membrane</keyword>
<keyword evidence="4 11" id="KW-0812">Transmembrane</keyword>
<dbReference type="GO" id="GO:0004672">
    <property type="term" value="F:protein kinase activity"/>
    <property type="evidence" value="ECO:0007669"/>
    <property type="project" value="InterPro"/>
</dbReference>
<dbReference type="PANTHER" id="PTHR48010">
    <property type="entry name" value="OS05G0588300 PROTEIN"/>
    <property type="match status" value="1"/>
</dbReference>
<dbReference type="InterPro" id="IPR032675">
    <property type="entry name" value="LRR_dom_sf"/>
</dbReference>
<name>A0A8T2QSK1_CERRI</name>
<feature type="transmembrane region" description="Helical" evidence="11">
    <location>
        <begin position="12"/>
        <end position="32"/>
    </location>
</feature>
<keyword evidence="8" id="KW-0067">ATP-binding</keyword>
<comment type="caution">
    <text evidence="13">The sequence shown here is derived from an EMBL/GenBank/DDBJ whole genome shotgun (WGS) entry which is preliminary data.</text>
</comment>
<dbReference type="AlphaFoldDB" id="A0A8T2QSK1"/>
<dbReference type="PROSITE" id="PS50011">
    <property type="entry name" value="PROTEIN_KINASE_DOM"/>
    <property type="match status" value="1"/>
</dbReference>
<dbReference type="Proteomes" id="UP000825935">
    <property type="component" value="Chromosome 32"/>
</dbReference>
<accession>A0A8T2QSK1</accession>
<sequence>MASDLGRRRRRYWWSILDVLSVICVFAAIIGAEGSLVDDGNGLRAFKSALDPGNNLNWSGNDVCRWPGVYCSNRTTLRVTEIRLPGKGLYGPIPPGSLGLLTELRVMSLRSNRLSGSLPSDLANCSFLRSIYLENNVLSGPLPTNFTQWPNLVHVDLSGNNFSGSVPVSLAGLTQLMSLFLQGNSLSGRLPAIDIATLTAFSVANNSLSGPIPNTKTFNKFGTGAFSGNNLCGFPLQECPGETGPPSPLPAPVLGKHHRRLSAGVIAGIAIGSFFLLLLLLVICFLLCVKGRSREVKNDNAYATRSIDANVAVSGGAIPKSENAGGASAAAAASEAERNKLIFFEGTKYAFDLEDLLRASAEVLGKGSVGTAYKAVLENGSIVAVKRLKDVTIERKEFEQQISGVGKLKHENLVPLVAYYYSREEKLLVYEYMTNGSLSALLHGNKGVNRTPLDWDTRIKIVLGAALGIDYLHSNGFTHGNIKSSNILLTNNYNSSVSDYGLAQLVSATPAANRIVGYRAPEVTDIRKVTQKADVYSFGVLLLELLTGKAPSHASISDEGIDLPRWVQSVVREEWTAEVFDSELMRYQNIEEEMVQMLQIAMACVAPSPDQRPAMAQNSRIIELNLFWKWCQRLHSQKAFQIRLETCYKVVNAFQNEAPPIITPISPLIRYSKIEN</sequence>
<dbReference type="InterPro" id="IPR013210">
    <property type="entry name" value="LRR_N_plant-typ"/>
</dbReference>
<keyword evidence="3" id="KW-0433">Leucine-rich repeat</keyword>
<dbReference type="PANTHER" id="PTHR48010:SF76">
    <property type="entry name" value="INACTIVE RECEPTOR KINASE RLK902-RELATED"/>
    <property type="match status" value="1"/>
</dbReference>
<keyword evidence="14" id="KW-1185">Reference proteome</keyword>
<evidence type="ECO:0000256" key="8">
    <source>
        <dbReference type="ARBA" id="ARBA00022840"/>
    </source>
</evidence>
<evidence type="ECO:0000313" key="13">
    <source>
        <dbReference type="EMBL" id="KAH7286578.1"/>
    </source>
</evidence>
<evidence type="ECO:0000313" key="14">
    <source>
        <dbReference type="Proteomes" id="UP000825935"/>
    </source>
</evidence>
<feature type="transmembrane region" description="Helical" evidence="11">
    <location>
        <begin position="265"/>
        <end position="289"/>
    </location>
</feature>
<protein>
    <recommendedName>
        <fullName evidence="12">Protein kinase domain-containing protein</fullName>
    </recommendedName>
</protein>
<dbReference type="GO" id="GO:0005524">
    <property type="term" value="F:ATP binding"/>
    <property type="evidence" value="ECO:0007669"/>
    <property type="project" value="UniProtKB-KW"/>
</dbReference>
<evidence type="ECO:0000256" key="4">
    <source>
        <dbReference type="ARBA" id="ARBA00022692"/>
    </source>
</evidence>
<gene>
    <name evidence="13" type="ORF">KP509_32G013600</name>
</gene>
<feature type="domain" description="Protein kinase" evidence="12">
    <location>
        <begin position="358"/>
        <end position="628"/>
    </location>
</feature>
<dbReference type="FunFam" id="3.30.200.20:FF:000307">
    <property type="entry name" value="pollen receptor-like kinase 1"/>
    <property type="match status" value="1"/>
</dbReference>
<reference evidence="13" key="1">
    <citation type="submission" date="2021-08" db="EMBL/GenBank/DDBJ databases">
        <title>WGS assembly of Ceratopteris richardii.</title>
        <authorList>
            <person name="Marchant D.B."/>
            <person name="Chen G."/>
            <person name="Jenkins J."/>
            <person name="Shu S."/>
            <person name="Leebens-Mack J."/>
            <person name="Grimwood J."/>
            <person name="Schmutz J."/>
            <person name="Soltis P."/>
            <person name="Soltis D."/>
            <person name="Chen Z.-H."/>
        </authorList>
    </citation>
    <scope>NUCLEOTIDE SEQUENCE</scope>
    <source>
        <strain evidence="13">Whitten #5841</strain>
        <tissue evidence="13">Leaf</tissue>
    </source>
</reference>
<dbReference type="InterPro" id="IPR000719">
    <property type="entry name" value="Prot_kinase_dom"/>
</dbReference>
<evidence type="ECO:0000256" key="11">
    <source>
        <dbReference type="SAM" id="Phobius"/>
    </source>
</evidence>
<dbReference type="InterPro" id="IPR001611">
    <property type="entry name" value="Leu-rich_rpt"/>
</dbReference>
<dbReference type="InterPro" id="IPR050994">
    <property type="entry name" value="At_inactive_RLKs"/>
</dbReference>
<dbReference type="FunFam" id="1.10.510.10:FF:000095">
    <property type="entry name" value="protein STRUBBELIG-RECEPTOR FAMILY 8"/>
    <property type="match status" value="1"/>
</dbReference>
<dbReference type="Gene3D" id="3.80.10.10">
    <property type="entry name" value="Ribonuclease Inhibitor"/>
    <property type="match status" value="2"/>
</dbReference>
<evidence type="ECO:0000256" key="6">
    <source>
        <dbReference type="ARBA" id="ARBA00022737"/>
    </source>
</evidence>
<evidence type="ECO:0000256" key="2">
    <source>
        <dbReference type="ARBA" id="ARBA00022553"/>
    </source>
</evidence>
<dbReference type="InterPro" id="IPR001245">
    <property type="entry name" value="Ser-Thr/Tyr_kinase_cat_dom"/>
</dbReference>
<dbReference type="GO" id="GO:0016020">
    <property type="term" value="C:membrane"/>
    <property type="evidence" value="ECO:0007669"/>
    <property type="project" value="UniProtKB-SubCell"/>
</dbReference>
<evidence type="ECO:0000256" key="3">
    <source>
        <dbReference type="ARBA" id="ARBA00022614"/>
    </source>
</evidence>
<keyword evidence="6" id="KW-0677">Repeat</keyword>
<evidence type="ECO:0000256" key="7">
    <source>
        <dbReference type="ARBA" id="ARBA00022741"/>
    </source>
</evidence>
<evidence type="ECO:0000256" key="10">
    <source>
        <dbReference type="ARBA" id="ARBA00023136"/>
    </source>
</evidence>
<dbReference type="Pfam" id="PF07714">
    <property type="entry name" value="PK_Tyr_Ser-Thr"/>
    <property type="match status" value="1"/>
</dbReference>
<evidence type="ECO:0000256" key="9">
    <source>
        <dbReference type="ARBA" id="ARBA00022989"/>
    </source>
</evidence>
<dbReference type="Pfam" id="PF08263">
    <property type="entry name" value="LRRNT_2"/>
    <property type="match status" value="1"/>
</dbReference>
<dbReference type="InterPro" id="IPR011009">
    <property type="entry name" value="Kinase-like_dom_sf"/>
</dbReference>
<evidence type="ECO:0000259" key="12">
    <source>
        <dbReference type="PROSITE" id="PS50011"/>
    </source>
</evidence>
<dbReference type="Pfam" id="PF00560">
    <property type="entry name" value="LRR_1"/>
    <property type="match status" value="2"/>
</dbReference>
<evidence type="ECO:0000256" key="5">
    <source>
        <dbReference type="ARBA" id="ARBA00022729"/>
    </source>
</evidence>
<dbReference type="EMBL" id="CM035437">
    <property type="protein sequence ID" value="KAH7286578.1"/>
    <property type="molecule type" value="Genomic_DNA"/>
</dbReference>
<dbReference type="Gene3D" id="3.30.200.20">
    <property type="entry name" value="Phosphorylase Kinase, domain 1"/>
    <property type="match status" value="1"/>
</dbReference>
<keyword evidence="2" id="KW-0597">Phosphoprotein</keyword>
<organism evidence="13 14">
    <name type="scientific">Ceratopteris richardii</name>
    <name type="common">Triangle waterfern</name>
    <dbReference type="NCBI Taxonomy" id="49495"/>
    <lineage>
        <taxon>Eukaryota</taxon>
        <taxon>Viridiplantae</taxon>
        <taxon>Streptophyta</taxon>
        <taxon>Embryophyta</taxon>
        <taxon>Tracheophyta</taxon>
        <taxon>Polypodiopsida</taxon>
        <taxon>Polypodiidae</taxon>
        <taxon>Polypodiales</taxon>
        <taxon>Pteridineae</taxon>
        <taxon>Pteridaceae</taxon>
        <taxon>Parkerioideae</taxon>
        <taxon>Ceratopteris</taxon>
    </lineage>
</organism>
<proteinExistence type="predicted"/>
<dbReference type="OMA" id="DIRRVTH"/>
<keyword evidence="7" id="KW-0547">Nucleotide-binding</keyword>
<dbReference type="SUPFAM" id="SSF56112">
    <property type="entry name" value="Protein kinase-like (PK-like)"/>
    <property type="match status" value="1"/>
</dbReference>
<dbReference type="SUPFAM" id="SSF52058">
    <property type="entry name" value="L domain-like"/>
    <property type="match status" value="1"/>
</dbReference>